<dbReference type="Proteomes" id="UP000037749">
    <property type="component" value="Unassembled WGS sequence"/>
</dbReference>
<dbReference type="PATRIC" id="fig|148814.9.peg.1397"/>
<feature type="transmembrane region" description="Helical" evidence="1">
    <location>
        <begin position="76"/>
        <end position="104"/>
    </location>
</feature>
<evidence type="ECO:0000313" key="2">
    <source>
        <dbReference type="EMBL" id="KOY77717.1"/>
    </source>
</evidence>
<comment type="caution">
    <text evidence="2">The sequence shown here is derived from an EMBL/GenBank/DDBJ whole genome shotgun (WGS) entry which is preliminary data.</text>
</comment>
<evidence type="ECO:0000313" key="3">
    <source>
        <dbReference type="Proteomes" id="UP000037749"/>
    </source>
</evidence>
<accession>A0A0M9DDW8</accession>
<organism evidence="2 3">
    <name type="scientific">Apilactobacillus kunkeei</name>
    <dbReference type="NCBI Taxonomy" id="148814"/>
    <lineage>
        <taxon>Bacteria</taxon>
        <taxon>Bacillati</taxon>
        <taxon>Bacillota</taxon>
        <taxon>Bacilli</taxon>
        <taxon>Lactobacillales</taxon>
        <taxon>Lactobacillaceae</taxon>
        <taxon>Apilactobacillus</taxon>
    </lineage>
</organism>
<evidence type="ECO:0000256" key="1">
    <source>
        <dbReference type="SAM" id="Phobius"/>
    </source>
</evidence>
<keyword evidence="1" id="KW-1133">Transmembrane helix</keyword>
<dbReference type="EMBL" id="JXCZ01000047">
    <property type="protein sequence ID" value="KOY77717.1"/>
    <property type="molecule type" value="Genomic_DNA"/>
</dbReference>
<gene>
    <name evidence="2" type="ORF">RZ72_03760</name>
</gene>
<keyword evidence="1" id="KW-0812">Transmembrane</keyword>
<dbReference type="AlphaFoldDB" id="A0A0M9DDW8"/>
<proteinExistence type="predicted"/>
<reference evidence="2 3" key="1">
    <citation type="journal article" date="2015" name="Genome Biol. Evol.">
        <title>Functionally Structured Genomes in Lactobacillus kunkeei Colonizing the Honey Crop and Food Products of Honeybees and Stingless Bees.</title>
        <authorList>
            <person name="Tamarit D."/>
            <person name="Ellegaard K.M."/>
            <person name="Wikander J."/>
            <person name="Olofsson T."/>
            <person name="Vasquez A."/>
            <person name="Andersson S.G."/>
        </authorList>
    </citation>
    <scope>NUCLEOTIDE SEQUENCE [LARGE SCALE GENOMIC DNA]</scope>
    <source>
        <strain evidence="2 3">LAla</strain>
    </source>
</reference>
<sequence>MDNKTKNRLIKLASIGIVLGFTAELALTILYSWQIDFIKSSYIYFGLSIILMVSIGLLIIYMFLRIIMVYPLGSNFRYLLHFAVYDVSILIGGSLGKVILTLIINNLNNNL</sequence>
<feature type="transmembrane region" description="Helical" evidence="1">
    <location>
        <begin position="12"/>
        <end position="31"/>
    </location>
</feature>
<feature type="transmembrane region" description="Helical" evidence="1">
    <location>
        <begin position="43"/>
        <end position="64"/>
    </location>
</feature>
<protein>
    <submittedName>
        <fullName evidence="2">Uncharacterized protein</fullName>
    </submittedName>
</protein>
<keyword evidence="1" id="KW-0472">Membrane</keyword>
<name>A0A0M9DDW8_9LACO</name>